<dbReference type="STRING" id="329046.A0A1Y2BTT1"/>
<dbReference type="PANTHER" id="PTHR19375">
    <property type="entry name" value="HEAT SHOCK PROTEIN 70KDA"/>
    <property type="match status" value="1"/>
</dbReference>
<comment type="caution">
    <text evidence="3">The sequence shown here is derived from an EMBL/GenBank/DDBJ whole genome shotgun (WGS) entry which is preliminary data.</text>
</comment>
<dbReference type="GO" id="GO:0005524">
    <property type="term" value="F:ATP binding"/>
    <property type="evidence" value="ECO:0007669"/>
    <property type="project" value="UniProtKB-KW"/>
</dbReference>
<dbReference type="OrthoDB" id="2401965at2759"/>
<keyword evidence="4" id="KW-1185">Reference proteome</keyword>
<dbReference type="AlphaFoldDB" id="A0A1Y2BTT1"/>
<keyword evidence="2" id="KW-0067">ATP-binding</keyword>
<accession>A0A1Y2BTT1</accession>
<evidence type="ECO:0000313" key="3">
    <source>
        <dbReference type="EMBL" id="ORY38162.1"/>
    </source>
</evidence>
<keyword evidence="3" id="KW-0346">Stress response</keyword>
<gene>
    <name evidence="3" type="ORF">BCR33DRAFT_663027</name>
</gene>
<dbReference type="GO" id="GO:0140662">
    <property type="term" value="F:ATP-dependent protein folding chaperone"/>
    <property type="evidence" value="ECO:0007669"/>
    <property type="project" value="InterPro"/>
</dbReference>
<dbReference type="Proteomes" id="UP000193642">
    <property type="component" value="Unassembled WGS sequence"/>
</dbReference>
<dbReference type="SUPFAM" id="SSF100920">
    <property type="entry name" value="Heat shock protein 70kD (HSP70), peptide-binding domain"/>
    <property type="match status" value="1"/>
</dbReference>
<evidence type="ECO:0000256" key="1">
    <source>
        <dbReference type="ARBA" id="ARBA00022741"/>
    </source>
</evidence>
<dbReference type="Gene3D" id="2.60.34.10">
    <property type="entry name" value="Substrate Binding Domain Of DNAk, Chain A, domain 1"/>
    <property type="match status" value="1"/>
</dbReference>
<dbReference type="EMBL" id="MCGO01000045">
    <property type="protein sequence ID" value="ORY38162.1"/>
    <property type="molecule type" value="Genomic_DNA"/>
</dbReference>
<keyword evidence="1" id="KW-0547">Nucleotide-binding</keyword>
<proteinExistence type="predicted"/>
<feature type="non-terminal residue" evidence="3">
    <location>
        <position position="1"/>
    </location>
</feature>
<dbReference type="Pfam" id="PF00012">
    <property type="entry name" value="HSP70"/>
    <property type="match status" value="1"/>
</dbReference>
<evidence type="ECO:0000313" key="4">
    <source>
        <dbReference type="Proteomes" id="UP000193642"/>
    </source>
</evidence>
<name>A0A1Y2BTT1_9FUNG</name>
<dbReference type="InterPro" id="IPR013126">
    <property type="entry name" value="Hsp_70_fam"/>
</dbReference>
<sequence length="64" mass="6729">GIVAAKRGTSQIEVAVAIGAKSIFTVSAEDKGTGKKKHITISNANGRLTESEVERMVLEAEQMA</sequence>
<evidence type="ECO:0000256" key="2">
    <source>
        <dbReference type="ARBA" id="ARBA00022840"/>
    </source>
</evidence>
<organism evidence="3 4">
    <name type="scientific">Rhizoclosmatium globosum</name>
    <dbReference type="NCBI Taxonomy" id="329046"/>
    <lineage>
        <taxon>Eukaryota</taxon>
        <taxon>Fungi</taxon>
        <taxon>Fungi incertae sedis</taxon>
        <taxon>Chytridiomycota</taxon>
        <taxon>Chytridiomycota incertae sedis</taxon>
        <taxon>Chytridiomycetes</taxon>
        <taxon>Chytridiales</taxon>
        <taxon>Chytriomycetaceae</taxon>
        <taxon>Rhizoclosmatium</taxon>
    </lineage>
</organism>
<reference evidence="3 4" key="1">
    <citation type="submission" date="2016-07" db="EMBL/GenBank/DDBJ databases">
        <title>Pervasive Adenine N6-methylation of Active Genes in Fungi.</title>
        <authorList>
            <consortium name="DOE Joint Genome Institute"/>
            <person name="Mondo S.J."/>
            <person name="Dannebaum R.O."/>
            <person name="Kuo R.C."/>
            <person name="Labutti K."/>
            <person name="Haridas S."/>
            <person name="Kuo A."/>
            <person name="Salamov A."/>
            <person name="Ahrendt S.R."/>
            <person name="Lipzen A."/>
            <person name="Sullivan W."/>
            <person name="Andreopoulos W.B."/>
            <person name="Clum A."/>
            <person name="Lindquist E."/>
            <person name="Daum C."/>
            <person name="Ramamoorthy G.K."/>
            <person name="Gryganskyi A."/>
            <person name="Culley D."/>
            <person name="Magnuson J.K."/>
            <person name="James T.Y."/>
            <person name="O'Malley M.A."/>
            <person name="Stajich J.E."/>
            <person name="Spatafora J.W."/>
            <person name="Visel A."/>
            <person name="Grigoriev I.V."/>
        </authorList>
    </citation>
    <scope>NUCLEOTIDE SEQUENCE [LARGE SCALE GENOMIC DNA]</scope>
    <source>
        <strain evidence="3 4">JEL800</strain>
    </source>
</reference>
<protein>
    <submittedName>
        <fullName evidence="3">Heat shock protein 70</fullName>
    </submittedName>
</protein>
<dbReference type="InterPro" id="IPR029047">
    <property type="entry name" value="HSP70_peptide-bd_sf"/>
</dbReference>